<dbReference type="Gene3D" id="3.90.1580.10">
    <property type="entry name" value="paralog of FGE (formylglycine-generating enzyme)"/>
    <property type="match status" value="1"/>
</dbReference>
<protein>
    <recommendedName>
        <fullName evidence="1">NACHT domain-containing protein</fullName>
    </recommendedName>
</protein>
<feature type="domain" description="NACHT" evidence="1">
    <location>
        <begin position="1"/>
        <end position="141"/>
    </location>
</feature>
<reference evidence="2 3" key="1">
    <citation type="submission" date="2018-12" db="EMBL/GenBank/DDBJ databases">
        <title>Genome Sequence of Candidatus Viridilinea halotolerans isolated from saline sulfide-rich spring.</title>
        <authorList>
            <person name="Grouzdev D.S."/>
            <person name="Burganskaya E.I."/>
            <person name="Krutkina M.S."/>
            <person name="Sukhacheva M.V."/>
            <person name="Gorlenko V.M."/>
        </authorList>
    </citation>
    <scope>NUCLEOTIDE SEQUENCE [LARGE SCALE GENOMIC DNA]</scope>
    <source>
        <strain evidence="2">Chok-6</strain>
    </source>
</reference>
<dbReference type="InterPro" id="IPR027417">
    <property type="entry name" value="P-loop_NTPase"/>
</dbReference>
<dbReference type="AlphaFoldDB" id="A0A426UBJ9"/>
<comment type="caution">
    <text evidence="2">The sequence shown here is derived from an EMBL/GenBank/DDBJ whole genome shotgun (WGS) entry which is preliminary data.</text>
</comment>
<organism evidence="2 3">
    <name type="scientific">Candidatus Viridilinea halotolerans</name>
    <dbReference type="NCBI Taxonomy" id="2491704"/>
    <lineage>
        <taxon>Bacteria</taxon>
        <taxon>Bacillati</taxon>
        <taxon>Chloroflexota</taxon>
        <taxon>Chloroflexia</taxon>
        <taxon>Chloroflexales</taxon>
        <taxon>Chloroflexineae</taxon>
        <taxon>Oscillochloridaceae</taxon>
        <taxon>Candidatus Viridilinea</taxon>
    </lineage>
</organism>
<sequence>WLVLLGEPGSGKSTVLRYLGHLLARRACGAAIALPGWPDETTPIPILVPLAQVAEQLGKTHDPDMALWQTLGSILNGPQGASAGLLDALREAMHRGGVILLCDGLDELSAEGGEASPRALVSHALQRLVARTPVRIVITSRVLPYQSAGSWQLPQDEGWRLRTLTPLAFGQVKTFVQAWFRALADFDPDLTIQAARHTADDLIKQLAARPALQPLIASPLLLTMLTLLHNNDRVPEQEVDLYEQCVLLLLERWEPVRQPGLKRPGLIERLGNPPGLTLPLLRTPLHQLAYEAHRDARGEEGRGVISDDMLHARLVKFFDRMGLPDPLAAYKTFTHILAEEAGLLIARGDDAFAFPHLSFQEYLAACYLAADPKMRDLAHAAWQSDDRERWRKVLVLLAGRLTAQDKARDQGLLWLKRLWSTGAAKGMKSPTQRIQDIRLAALTYQGMGGRATFAVSEELDLEAEIETPLRHALCTLFTNREAAVPPPDRLIAGRVLGELGDPRYPVSEQEWRASLAQPSTVLTDQGDHYWRYVPNGTYRIRGWEEGEPAADLPLPAFWIARLPITVEQFARFVADGYRDDGYWTANGLKWRKKRTAPYAWGDPRFSAANQPVVNVTWYEATAFCAWLSSQLPDHTLRLPSEAEWEAAAAFAGPEARRAYPWGDNAPTPEHAVYGAWQINAPAPVGLCPAGMAACGALDLAGNVWEWASSSYTSYPEGAAVLAKDFTDGDLDVPLRGGTFRDDSTGVRCGARNRDHPVNWYYSPGFRVVVAPRARTNVLFSAS</sequence>
<dbReference type="SUPFAM" id="SSF52540">
    <property type="entry name" value="P-loop containing nucleoside triphosphate hydrolases"/>
    <property type="match status" value="1"/>
</dbReference>
<dbReference type="Pfam" id="PF13191">
    <property type="entry name" value="AAA_16"/>
    <property type="match status" value="1"/>
</dbReference>
<dbReference type="Gene3D" id="3.40.50.300">
    <property type="entry name" value="P-loop containing nucleotide triphosphate hydrolases"/>
    <property type="match status" value="1"/>
</dbReference>
<dbReference type="InterPro" id="IPR042095">
    <property type="entry name" value="SUMF_sf"/>
</dbReference>
<dbReference type="PROSITE" id="PS50837">
    <property type="entry name" value="NACHT"/>
    <property type="match status" value="1"/>
</dbReference>
<dbReference type="InterPro" id="IPR051043">
    <property type="entry name" value="Sulfatase_Mod_Factor_Kinase"/>
</dbReference>
<name>A0A426UBJ9_9CHLR</name>
<dbReference type="PANTHER" id="PTHR23150">
    <property type="entry name" value="SULFATASE MODIFYING FACTOR 1, 2"/>
    <property type="match status" value="1"/>
</dbReference>
<evidence type="ECO:0000259" key="1">
    <source>
        <dbReference type="PROSITE" id="PS50837"/>
    </source>
</evidence>
<dbReference type="Proteomes" id="UP000280307">
    <property type="component" value="Unassembled WGS sequence"/>
</dbReference>
<dbReference type="GO" id="GO:0120147">
    <property type="term" value="F:formylglycine-generating oxidase activity"/>
    <property type="evidence" value="ECO:0007669"/>
    <property type="project" value="TreeGrafter"/>
</dbReference>
<evidence type="ECO:0000313" key="2">
    <source>
        <dbReference type="EMBL" id="RRR77999.1"/>
    </source>
</evidence>
<evidence type="ECO:0000313" key="3">
    <source>
        <dbReference type="Proteomes" id="UP000280307"/>
    </source>
</evidence>
<dbReference type="SUPFAM" id="SSF56436">
    <property type="entry name" value="C-type lectin-like"/>
    <property type="match status" value="1"/>
</dbReference>
<feature type="non-terminal residue" evidence="2">
    <location>
        <position position="1"/>
    </location>
</feature>
<dbReference type="InterPro" id="IPR041664">
    <property type="entry name" value="AAA_16"/>
</dbReference>
<gene>
    <name evidence="2" type="ORF">EI684_00865</name>
</gene>
<dbReference type="InterPro" id="IPR007111">
    <property type="entry name" value="NACHT_NTPase"/>
</dbReference>
<dbReference type="InterPro" id="IPR005532">
    <property type="entry name" value="SUMF_dom"/>
</dbReference>
<dbReference type="InterPro" id="IPR016187">
    <property type="entry name" value="CTDL_fold"/>
</dbReference>
<proteinExistence type="predicted"/>
<dbReference type="PANTHER" id="PTHR23150:SF19">
    <property type="entry name" value="FORMYLGLYCINE-GENERATING ENZYME"/>
    <property type="match status" value="1"/>
</dbReference>
<dbReference type="EMBL" id="RSAS01000035">
    <property type="protein sequence ID" value="RRR77999.1"/>
    <property type="molecule type" value="Genomic_DNA"/>
</dbReference>
<accession>A0A426UBJ9</accession>
<dbReference type="Pfam" id="PF03781">
    <property type="entry name" value="FGE-sulfatase"/>
    <property type="match status" value="1"/>
</dbReference>